<evidence type="ECO:0000256" key="5">
    <source>
        <dbReference type="ARBA" id="ARBA00023128"/>
    </source>
</evidence>
<dbReference type="PANTHER" id="PTHR21338">
    <property type="entry name" value="MITOCHONDRIAL RIBOSOMAL PROTEIN L41"/>
    <property type="match status" value="1"/>
</dbReference>
<dbReference type="OMA" id="CAGKRNF"/>
<evidence type="ECO:0000256" key="4">
    <source>
        <dbReference type="ARBA" id="ARBA00022980"/>
    </source>
</evidence>
<comment type="similarity">
    <text evidence="2">Belongs to the mitochondrion-specific ribosomal protein mL41 family.</text>
</comment>
<reference evidence="8" key="1">
    <citation type="submission" date="2013-02" db="EMBL/GenBank/DDBJ databases">
        <authorList>
            <person name="Hughes D."/>
        </authorList>
    </citation>
    <scope>NUCLEOTIDE SEQUENCE</scope>
    <source>
        <strain>Durham</strain>
        <strain evidence="8">NC isolate 2 -- Noor lab</strain>
    </source>
</reference>
<organism evidence="7 8">
    <name type="scientific">Megaselia scalaris</name>
    <name type="common">Humpbacked fly</name>
    <name type="synonym">Phora scalaris</name>
    <dbReference type="NCBI Taxonomy" id="36166"/>
    <lineage>
        <taxon>Eukaryota</taxon>
        <taxon>Metazoa</taxon>
        <taxon>Ecdysozoa</taxon>
        <taxon>Arthropoda</taxon>
        <taxon>Hexapoda</taxon>
        <taxon>Insecta</taxon>
        <taxon>Pterygota</taxon>
        <taxon>Neoptera</taxon>
        <taxon>Endopterygota</taxon>
        <taxon>Diptera</taxon>
        <taxon>Brachycera</taxon>
        <taxon>Muscomorpha</taxon>
        <taxon>Platypezoidea</taxon>
        <taxon>Phoridae</taxon>
        <taxon>Megaseliini</taxon>
        <taxon>Megaselia</taxon>
    </lineage>
</organism>
<dbReference type="Pfam" id="PF09809">
    <property type="entry name" value="MRP-L27"/>
    <property type="match status" value="1"/>
</dbReference>
<sequence>GKRNFRKFLLHNKRGTRSFKEQQRVAPLLPIDKRGVRDTGFVVNGQYIEIPEKIPELVVPDLTGFQLKPYVSYKAPEVSQSEFTSIDLFNAVY</sequence>
<dbReference type="EnsemblMetazoa" id="MESCA012483-RA">
    <property type="protein sequence ID" value="MESCA012483-PA"/>
    <property type="gene ID" value="MESCA012483"/>
</dbReference>
<evidence type="ECO:0000313" key="7">
    <source>
        <dbReference type="EnsemblMetazoa" id="MESCA012483-PA"/>
    </source>
</evidence>
<dbReference type="PANTHER" id="PTHR21338:SF0">
    <property type="entry name" value="LARGE RIBOSOMAL SUBUNIT PROTEIN ML41"/>
    <property type="match status" value="1"/>
</dbReference>
<evidence type="ECO:0000256" key="6">
    <source>
        <dbReference type="ARBA" id="ARBA00023274"/>
    </source>
</evidence>
<accession>T1H701</accession>
<keyword evidence="8" id="KW-1185">Reference proteome</keyword>
<dbReference type="GO" id="GO:0005762">
    <property type="term" value="C:mitochondrial large ribosomal subunit"/>
    <property type="evidence" value="ECO:0007669"/>
    <property type="project" value="InterPro"/>
</dbReference>
<evidence type="ECO:0008006" key="9">
    <source>
        <dbReference type="Google" id="ProtNLM"/>
    </source>
</evidence>
<evidence type="ECO:0000256" key="3">
    <source>
        <dbReference type="ARBA" id="ARBA00022946"/>
    </source>
</evidence>
<dbReference type="HOGENOM" id="CLU_2415080_0_0_1"/>
<reference evidence="7" key="2">
    <citation type="submission" date="2015-06" db="UniProtKB">
        <authorList>
            <consortium name="EnsemblMetazoa"/>
        </authorList>
    </citation>
    <scope>IDENTIFICATION</scope>
</reference>
<keyword evidence="4" id="KW-0689">Ribosomal protein</keyword>
<protein>
    <recommendedName>
        <fullName evidence="9">39S ribosomal protein L41, mitochondrial</fullName>
    </recommendedName>
</protein>
<proteinExistence type="inferred from homology"/>
<dbReference type="GO" id="GO:0006412">
    <property type="term" value="P:translation"/>
    <property type="evidence" value="ECO:0007669"/>
    <property type="project" value="TreeGrafter"/>
</dbReference>
<keyword evidence="6" id="KW-0687">Ribonucleoprotein</keyword>
<dbReference type="AlphaFoldDB" id="T1H701"/>
<dbReference type="STRING" id="36166.T1H701"/>
<dbReference type="Proteomes" id="UP000015102">
    <property type="component" value="Unassembled WGS sequence"/>
</dbReference>
<keyword evidence="5" id="KW-0496">Mitochondrion</keyword>
<evidence type="ECO:0000256" key="1">
    <source>
        <dbReference type="ARBA" id="ARBA00004173"/>
    </source>
</evidence>
<keyword evidence="3" id="KW-0809">Transit peptide</keyword>
<dbReference type="InterPro" id="IPR019189">
    <property type="entry name" value="Ribosomal_mL41"/>
</dbReference>
<evidence type="ECO:0000313" key="8">
    <source>
        <dbReference type="Proteomes" id="UP000015102"/>
    </source>
</evidence>
<name>T1H701_MEGSC</name>
<evidence type="ECO:0000256" key="2">
    <source>
        <dbReference type="ARBA" id="ARBA00010152"/>
    </source>
</evidence>
<comment type="subcellular location">
    <subcellularLocation>
        <location evidence="1">Mitochondrion</location>
    </subcellularLocation>
</comment>
<dbReference type="GO" id="GO:0003735">
    <property type="term" value="F:structural constituent of ribosome"/>
    <property type="evidence" value="ECO:0007669"/>
    <property type="project" value="InterPro"/>
</dbReference>